<dbReference type="PANTHER" id="PTHR15651">
    <property type="entry name" value="ARMADILLO REPEAT-CONTAINING PROTEIN 8"/>
    <property type="match status" value="1"/>
</dbReference>
<proteinExistence type="predicted"/>
<dbReference type="PANTHER" id="PTHR15651:SF7">
    <property type="entry name" value="ARMADILLO REPEAT-CONTAINING PROTEIN 8"/>
    <property type="match status" value="1"/>
</dbReference>
<dbReference type="GO" id="GO:0005634">
    <property type="term" value="C:nucleus"/>
    <property type="evidence" value="ECO:0007669"/>
    <property type="project" value="UniProtKB-SubCell"/>
</dbReference>
<dbReference type="Proteomes" id="UP000271241">
    <property type="component" value="Unassembled WGS sequence"/>
</dbReference>
<evidence type="ECO:0000256" key="4">
    <source>
        <dbReference type="ARBA" id="ARBA00022737"/>
    </source>
</evidence>
<dbReference type="GO" id="GO:0043161">
    <property type="term" value="P:proteasome-mediated ubiquitin-dependent protein catabolic process"/>
    <property type="evidence" value="ECO:0007669"/>
    <property type="project" value="TreeGrafter"/>
</dbReference>
<dbReference type="GO" id="GO:0034657">
    <property type="term" value="C:GID complex"/>
    <property type="evidence" value="ECO:0007669"/>
    <property type="project" value="TreeGrafter"/>
</dbReference>
<dbReference type="STRING" id="78915.A0A4P9XR16"/>
<dbReference type="GO" id="GO:0005737">
    <property type="term" value="C:cytoplasm"/>
    <property type="evidence" value="ECO:0007669"/>
    <property type="project" value="UniProtKB-SubCell"/>
</dbReference>
<evidence type="ECO:0000256" key="2">
    <source>
        <dbReference type="ARBA" id="ARBA00004496"/>
    </source>
</evidence>
<comment type="subcellular location">
    <subcellularLocation>
        <location evidence="2">Cytoplasm</location>
    </subcellularLocation>
    <subcellularLocation>
        <location evidence="1">Nucleus</location>
    </subcellularLocation>
</comment>
<dbReference type="OrthoDB" id="5559898at2759"/>
<dbReference type="SMART" id="SM00185">
    <property type="entry name" value="ARM"/>
    <property type="match status" value="8"/>
</dbReference>
<dbReference type="InterPro" id="IPR016024">
    <property type="entry name" value="ARM-type_fold"/>
</dbReference>
<dbReference type="EMBL" id="KZ992654">
    <property type="protein sequence ID" value="RKP07951.1"/>
    <property type="molecule type" value="Genomic_DNA"/>
</dbReference>
<evidence type="ECO:0000256" key="3">
    <source>
        <dbReference type="ARBA" id="ARBA00022490"/>
    </source>
</evidence>
<protein>
    <submittedName>
        <fullName evidence="6">Armadillo-type protein</fullName>
    </submittedName>
</protein>
<dbReference type="AlphaFoldDB" id="A0A4P9XR16"/>
<dbReference type="InterPro" id="IPR011989">
    <property type="entry name" value="ARM-like"/>
</dbReference>
<evidence type="ECO:0000313" key="7">
    <source>
        <dbReference type="Proteomes" id="UP000271241"/>
    </source>
</evidence>
<keyword evidence="7" id="KW-1185">Reference proteome</keyword>
<keyword evidence="4" id="KW-0677">Repeat</keyword>
<evidence type="ECO:0000256" key="1">
    <source>
        <dbReference type="ARBA" id="ARBA00004123"/>
    </source>
</evidence>
<accession>A0A4P9XR16</accession>
<keyword evidence="3" id="KW-0963">Cytoplasm</keyword>
<dbReference type="Gene3D" id="1.25.10.10">
    <property type="entry name" value="Leucine-rich Repeat Variant"/>
    <property type="match status" value="4"/>
</dbReference>
<gene>
    <name evidence="6" type="ORF">THASP1DRAFT_30228</name>
</gene>
<dbReference type="Pfam" id="PF00514">
    <property type="entry name" value="Arm"/>
    <property type="match status" value="1"/>
</dbReference>
<evidence type="ECO:0000256" key="5">
    <source>
        <dbReference type="ARBA" id="ARBA00023242"/>
    </source>
</evidence>
<dbReference type="InterPro" id="IPR000225">
    <property type="entry name" value="Armadillo"/>
</dbReference>
<dbReference type="SUPFAM" id="SSF48371">
    <property type="entry name" value="ARM repeat"/>
    <property type="match status" value="2"/>
</dbReference>
<organism evidence="6 7">
    <name type="scientific">Thamnocephalis sphaerospora</name>
    <dbReference type="NCBI Taxonomy" id="78915"/>
    <lineage>
        <taxon>Eukaryota</taxon>
        <taxon>Fungi</taxon>
        <taxon>Fungi incertae sedis</taxon>
        <taxon>Zoopagomycota</taxon>
        <taxon>Zoopagomycotina</taxon>
        <taxon>Zoopagomycetes</taxon>
        <taxon>Zoopagales</taxon>
        <taxon>Sigmoideomycetaceae</taxon>
        <taxon>Thamnocephalis</taxon>
    </lineage>
</organism>
<reference evidence="7" key="1">
    <citation type="journal article" date="2018" name="Nat. Microbiol.">
        <title>Leveraging single-cell genomics to expand the fungal tree of life.</title>
        <authorList>
            <person name="Ahrendt S.R."/>
            <person name="Quandt C.A."/>
            <person name="Ciobanu D."/>
            <person name="Clum A."/>
            <person name="Salamov A."/>
            <person name="Andreopoulos B."/>
            <person name="Cheng J.F."/>
            <person name="Woyke T."/>
            <person name="Pelin A."/>
            <person name="Henrissat B."/>
            <person name="Reynolds N.K."/>
            <person name="Benny G.L."/>
            <person name="Smith M.E."/>
            <person name="James T.Y."/>
            <person name="Grigoriev I.V."/>
        </authorList>
    </citation>
    <scope>NUCLEOTIDE SEQUENCE [LARGE SCALE GENOMIC DNA]</scope>
    <source>
        <strain evidence="7">RSA 1356</strain>
    </source>
</reference>
<name>A0A4P9XR16_9FUNG</name>
<keyword evidence="5" id="KW-0539">Nucleus</keyword>
<sequence>MPTARHEELIGQLASAGDGERAQSLRYLKNCVIGNRQKKDQLAELGVVASLVRILREPSVSVADLVQACHILGSLAYGGEPCLHALAREGVTRALLDLLAKVDTPDLIEAALRALKLSVGTVKTGKNILLQDADTHRIVYLLNPVAWPTPPTSLVQAARIGQQAALFIARCSGSQTLQTRWFSTQATKELLLLVGCGFVKTQEAALEALANLCHDNHAVAHAISHSDETVAPSESSVDVLLRMLQHPDAYIRLLVASCIVNMSRMGAMTSYAEKIRLSLLPTLIRLFDCSDKRVEEQAPLVFAYLVGEDAELQTSACETGNTLLAIAAVCSLQEECRKKAVDAKVLPRIVSALSHYSPRVRTAACMCTRSLSRSVKNLRTSLVDADVATPICKLLSDPSPEVQSMALTTLCNLTVLDQNIIPQLVKLSTSEDADISMHAMWTMENMVYHAGRDVKSAVMVVLTYDRLITLIRTGNVSLQERAIGLLRNLICGKEADVSSVLEGVGEVTLLSILDQMLQSKHEKVLLQTLYIAVNMATGNEQHKQSLMENETILHGILNCLEHSNVSIREGAVWCIINLCWYEGRKREEIRGARDRIQRFRTLGVLERIRHLADDSNLNLRERVATAIDQLSRPLESMEGISTE</sequence>
<dbReference type="InterPro" id="IPR038739">
    <property type="entry name" value="ARMC8/Vid28"/>
</dbReference>
<evidence type="ECO:0000313" key="6">
    <source>
        <dbReference type="EMBL" id="RKP07951.1"/>
    </source>
</evidence>